<feature type="region of interest" description="Disordered" evidence="1">
    <location>
        <begin position="77"/>
        <end position="109"/>
    </location>
</feature>
<dbReference type="KEGG" id="dku:Desku_0966"/>
<dbReference type="AlphaFoldDB" id="A0AAU8PS71"/>
<evidence type="ECO:0000313" key="3">
    <source>
        <dbReference type="Proteomes" id="UP000009229"/>
    </source>
</evidence>
<evidence type="ECO:0000256" key="1">
    <source>
        <dbReference type="SAM" id="MobiDB-lite"/>
    </source>
</evidence>
<reference evidence="3" key="1">
    <citation type="submission" date="2011-05" db="EMBL/GenBank/DDBJ databases">
        <title>Complete sequence of Desulfotomaculum kuznetsovii DSM 6115.</title>
        <authorList>
            <person name="Lucas S."/>
            <person name="Han J."/>
            <person name="Lapidus A."/>
            <person name="Cheng J.-F."/>
            <person name="Goodwin L."/>
            <person name="Pitluck S."/>
            <person name="Peters L."/>
            <person name="Mikhailova N."/>
            <person name="Lu M."/>
            <person name="Saunders E."/>
            <person name="Han C."/>
            <person name="Tapia R."/>
            <person name="Land M."/>
            <person name="Hauser L."/>
            <person name="Kyrpides N."/>
            <person name="Ivanova N."/>
            <person name="Pagani I."/>
            <person name="Nazina T."/>
            <person name="Ivanova A."/>
            <person name="Parshina S."/>
            <person name="Kuever J."/>
            <person name="Muyzer G."/>
            <person name="Plugge C."/>
            <person name="Stams A."/>
            <person name="Woyke T."/>
        </authorList>
    </citation>
    <scope>NUCLEOTIDE SEQUENCE [LARGE SCALE GENOMIC DNA]</scope>
    <source>
        <strain evidence="3">DSM 6115 / VKM B-1805 / 17</strain>
    </source>
</reference>
<dbReference type="EMBL" id="CP002770">
    <property type="protein sequence ID" value="AEG14561.1"/>
    <property type="molecule type" value="Genomic_DNA"/>
</dbReference>
<protein>
    <submittedName>
        <fullName evidence="2">Uncharacterized protein</fullName>
    </submittedName>
</protein>
<proteinExistence type="predicted"/>
<accession>A0AAU8PS71</accession>
<gene>
    <name evidence="2" type="ordered locus">Desku_0966</name>
</gene>
<evidence type="ECO:0000313" key="2">
    <source>
        <dbReference type="EMBL" id="AEG14561.1"/>
    </source>
</evidence>
<sequence length="109" mass="11792">MSDSDKVVSIFRLREKALSHKAQESDLETSIQTRLDEFTERLLGLIDPDRRRTKATVYAANHARQWAEEGARLQALREQAGVTRRPGKGSGGIPPAVSPAGNGPAGGGR</sequence>
<dbReference type="Proteomes" id="UP000009229">
    <property type="component" value="Chromosome"/>
</dbReference>
<name>A0AAU8PS71_DESK7</name>
<keyword evidence="3" id="KW-1185">Reference proteome</keyword>
<organism evidence="2 3">
    <name type="scientific">Desulfofundulus kuznetsovii (strain DSM 6115 / VKM B-1805 / 17)</name>
    <name type="common">Desulfotomaculum kuznetsovii</name>
    <dbReference type="NCBI Taxonomy" id="760568"/>
    <lineage>
        <taxon>Bacteria</taxon>
        <taxon>Bacillati</taxon>
        <taxon>Bacillota</taxon>
        <taxon>Clostridia</taxon>
        <taxon>Eubacteriales</taxon>
        <taxon>Peptococcaceae</taxon>
        <taxon>Desulfofundulus</taxon>
    </lineage>
</organism>
<dbReference type="RefSeq" id="WP_013822076.1">
    <property type="nucleotide sequence ID" value="NC_015573.1"/>
</dbReference>